<organism evidence="6 7">
    <name type="scientific">Alectoria fallacina</name>
    <dbReference type="NCBI Taxonomy" id="1903189"/>
    <lineage>
        <taxon>Eukaryota</taxon>
        <taxon>Fungi</taxon>
        <taxon>Dikarya</taxon>
        <taxon>Ascomycota</taxon>
        <taxon>Pezizomycotina</taxon>
        <taxon>Lecanoromycetes</taxon>
        <taxon>OSLEUM clade</taxon>
        <taxon>Lecanoromycetidae</taxon>
        <taxon>Lecanorales</taxon>
        <taxon>Lecanorineae</taxon>
        <taxon>Parmeliaceae</taxon>
        <taxon>Alectoria</taxon>
    </lineage>
</organism>
<evidence type="ECO:0000256" key="2">
    <source>
        <dbReference type="ARBA" id="ARBA00022679"/>
    </source>
</evidence>
<dbReference type="InterPro" id="IPR001737">
    <property type="entry name" value="KsgA/Erm"/>
</dbReference>
<evidence type="ECO:0008006" key="8">
    <source>
        <dbReference type="Google" id="ProtNLM"/>
    </source>
</evidence>
<dbReference type="GO" id="GO:0003723">
    <property type="term" value="F:RNA binding"/>
    <property type="evidence" value="ECO:0007669"/>
    <property type="project" value="UniProtKB-KW"/>
</dbReference>
<dbReference type="EMBL" id="CAJPDR010000188">
    <property type="protein sequence ID" value="CAF9924346.1"/>
    <property type="molecule type" value="Genomic_DNA"/>
</dbReference>
<sequence>MRSTASQITKYPWEKRLAAIPNAWKSRTNIVSPDLCDDAIRRLAPSLAQHFGCTIIDINPGIGLWSSKLHDYLKPRNHILMEPKQNVYLPFLQPLLDAPDSRYRLENWPDSHLWQPKRYVEEGLLHDVEGRGGPPPTTEEPNNLILIIANLAGQRHRIAGESKATMSAHLKAIDFSHAARHQSGFQSYGPTRMLMWLSDQDKRPLLPRTVGYRGKVSAYMEAVLHLEEIVGFPHASDAKIRREDALNIESGKQVAKRMREQDVKIPSHRQAKPGDRISDLSEVSRHWHKELQELEEDFRRGMFSQYVERPAEKSIDEHTLRVKSRKAKGRDLETLTPEYKRMMTLRYVVNGQNVTIDRINTVLKKQENIDKMDIDLHREDIKALDREEIVKALDSSIHEFKDELETLTAKQLKTLFFLDDDRRAFAMDPPLLMWDRRKAEPLSAKEDEFYAPGEIALLDFQPKTADKILMTSEQSIYFDLISTSLFGPSGQATLKHLKTIAPGAFEALVPQVLAIRDPRRGGRYDVESLRVRAVTPEMIHGLAVAWDNWVFKPPIEDALTQFGTSFEERTTSKKGAIARL</sequence>
<evidence type="ECO:0000256" key="4">
    <source>
        <dbReference type="ARBA" id="ARBA00022884"/>
    </source>
</evidence>
<protein>
    <recommendedName>
        <fullName evidence="8">rRNA adenine N(6)-methyltransferase</fullName>
    </recommendedName>
</protein>
<gene>
    <name evidence="6" type="ORF">ALECFALPRED_002730</name>
</gene>
<dbReference type="PANTHER" id="PTHR11727">
    <property type="entry name" value="DIMETHYLADENOSINE TRANSFERASE"/>
    <property type="match status" value="1"/>
</dbReference>
<keyword evidence="4" id="KW-0694">RNA-binding</keyword>
<dbReference type="GO" id="GO:0034246">
    <property type="term" value="F:mitochondrial transcription factor activity"/>
    <property type="evidence" value="ECO:0007669"/>
    <property type="project" value="TreeGrafter"/>
</dbReference>
<evidence type="ECO:0000256" key="3">
    <source>
        <dbReference type="ARBA" id="ARBA00022691"/>
    </source>
</evidence>
<dbReference type="GO" id="GO:0005759">
    <property type="term" value="C:mitochondrial matrix"/>
    <property type="evidence" value="ECO:0007669"/>
    <property type="project" value="TreeGrafter"/>
</dbReference>
<keyword evidence="7" id="KW-1185">Reference proteome</keyword>
<name>A0A8H3FGT5_9LECA</name>
<dbReference type="SUPFAM" id="SSF53335">
    <property type="entry name" value="S-adenosyl-L-methionine-dependent methyltransferases"/>
    <property type="match status" value="1"/>
</dbReference>
<dbReference type="GO" id="GO:0034245">
    <property type="term" value="C:mitochondrial DNA-directed RNA polymerase complex"/>
    <property type="evidence" value="ECO:0007669"/>
    <property type="project" value="TreeGrafter"/>
</dbReference>
<dbReference type="Proteomes" id="UP000664203">
    <property type="component" value="Unassembled WGS sequence"/>
</dbReference>
<evidence type="ECO:0000256" key="5">
    <source>
        <dbReference type="SAM" id="MobiDB-lite"/>
    </source>
</evidence>
<keyword evidence="3" id="KW-0949">S-adenosyl-L-methionine</keyword>
<evidence type="ECO:0000313" key="6">
    <source>
        <dbReference type="EMBL" id="CAF9924346.1"/>
    </source>
</evidence>
<dbReference type="GO" id="GO:0006391">
    <property type="term" value="P:transcription initiation at mitochondrial promoter"/>
    <property type="evidence" value="ECO:0007669"/>
    <property type="project" value="TreeGrafter"/>
</dbReference>
<keyword evidence="2" id="KW-0808">Transferase</keyword>
<dbReference type="PANTHER" id="PTHR11727:SF17">
    <property type="entry name" value="DIMETHYLADENOSINE TRANSFERASE 1, MITOCHONDRIAL"/>
    <property type="match status" value="1"/>
</dbReference>
<evidence type="ECO:0000313" key="7">
    <source>
        <dbReference type="Proteomes" id="UP000664203"/>
    </source>
</evidence>
<accession>A0A8H3FGT5</accession>
<dbReference type="OrthoDB" id="16079at2759"/>
<dbReference type="AlphaFoldDB" id="A0A8H3FGT5"/>
<dbReference type="GO" id="GO:0032259">
    <property type="term" value="P:methylation"/>
    <property type="evidence" value="ECO:0007669"/>
    <property type="project" value="UniProtKB-KW"/>
</dbReference>
<dbReference type="Gene3D" id="3.40.50.150">
    <property type="entry name" value="Vaccinia Virus protein VP39"/>
    <property type="match status" value="1"/>
</dbReference>
<comment type="caution">
    <text evidence="6">The sequence shown here is derived from an EMBL/GenBank/DDBJ whole genome shotgun (WGS) entry which is preliminary data.</text>
</comment>
<evidence type="ECO:0000256" key="1">
    <source>
        <dbReference type="ARBA" id="ARBA00022603"/>
    </source>
</evidence>
<feature type="region of interest" description="Disordered" evidence="5">
    <location>
        <begin position="255"/>
        <end position="277"/>
    </location>
</feature>
<dbReference type="InterPro" id="IPR029063">
    <property type="entry name" value="SAM-dependent_MTases_sf"/>
</dbReference>
<reference evidence="6" key="1">
    <citation type="submission" date="2021-03" db="EMBL/GenBank/DDBJ databases">
        <authorList>
            <person name="Tagirdzhanova G."/>
        </authorList>
    </citation>
    <scope>NUCLEOTIDE SEQUENCE</scope>
</reference>
<dbReference type="GO" id="GO:0008168">
    <property type="term" value="F:methyltransferase activity"/>
    <property type="evidence" value="ECO:0007669"/>
    <property type="project" value="UniProtKB-KW"/>
</dbReference>
<keyword evidence="1" id="KW-0489">Methyltransferase</keyword>
<proteinExistence type="predicted"/>